<proteinExistence type="predicted"/>
<dbReference type="Proteomes" id="UP000031549">
    <property type="component" value="Unassembled WGS sequence"/>
</dbReference>
<dbReference type="SUPFAM" id="SSF54427">
    <property type="entry name" value="NTF2-like"/>
    <property type="match status" value="1"/>
</dbReference>
<sequence length="148" mass="17509">MMTDNIRQQNRQLVEEFFTRLESMNIDYWLELWDDSGVQEMPYSPEGFPKRLEGKSAIRQQYSSLPVNYHSMQFVDRIFYETSDPAVFIVEFKGVIDVKLTGKTYNNNYCGVFTIQNSKLVHYKEYFDPIILQTAFGTKLQENFNVNE</sequence>
<dbReference type="InterPro" id="IPR032710">
    <property type="entry name" value="NTF2-like_dom_sf"/>
</dbReference>
<name>A0A846HA65_9CYAN</name>
<dbReference type="RefSeq" id="WP_039754789.1">
    <property type="nucleotide sequence ID" value="NZ_JTCM02000032.1"/>
</dbReference>
<reference evidence="2 3" key="1">
    <citation type="journal article" date="2015" name="Genome Announc.">
        <title>Draft Genome Sequence of Cyanobacterium Hassallia byssoidea Strain VB512170, Isolated from Monuments in India.</title>
        <authorList>
            <person name="Singh D."/>
            <person name="Chandrababunaidu M.M."/>
            <person name="Panda A."/>
            <person name="Sen D."/>
            <person name="Bhattacharyya S."/>
            <person name="Adhikary S.P."/>
            <person name="Tripathy S."/>
        </authorList>
    </citation>
    <scope>NUCLEOTIDE SEQUENCE [LARGE SCALE GENOMIC DNA]</scope>
    <source>
        <strain evidence="2 3">VB512170</strain>
    </source>
</reference>
<dbReference type="Gene3D" id="3.10.450.50">
    <property type="match status" value="1"/>
</dbReference>
<comment type="caution">
    <text evidence="2">The sequence shown here is derived from an EMBL/GenBank/DDBJ whole genome shotgun (WGS) entry which is preliminary data.</text>
</comment>
<evidence type="ECO:0000313" key="3">
    <source>
        <dbReference type="Proteomes" id="UP000031549"/>
    </source>
</evidence>
<evidence type="ECO:0000259" key="1">
    <source>
        <dbReference type="Pfam" id="PF12680"/>
    </source>
</evidence>
<protein>
    <submittedName>
        <fullName evidence="2">Nuclear transport factor 2 family protein</fullName>
    </submittedName>
</protein>
<dbReference type="InterPro" id="IPR037401">
    <property type="entry name" value="SnoaL-like"/>
</dbReference>
<dbReference type="Pfam" id="PF12680">
    <property type="entry name" value="SnoaL_2"/>
    <property type="match status" value="1"/>
</dbReference>
<dbReference type="AlphaFoldDB" id="A0A846HA65"/>
<accession>A0A846HA65</accession>
<evidence type="ECO:0000313" key="2">
    <source>
        <dbReference type="EMBL" id="NEU73993.1"/>
    </source>
</evidence>
<feature type="domain" description="SnoaL-like" evidence="1">
    <location>
        <begin position="14"/>
        <end position="122"/>
    </location>
</feature>
<gene>
    <name evidence="2" type="ORF">PI95_015870</name>
</gene>
<dbReference type="EMBL" id="JTCM02000032">
    <property type="protein sequence ID" value="NEU73993.1"/>
    <property type="molecule type" value="Genomic_DNA"/>
</dbReference>
<keyword evidence="3" id="KW-1185">Reference proteome</keyword>
<organism evidence="2 3">
    <name type="scientific">Hassallia byssoidea VB512170</name>
    <dbReference type="NCBI Taxonomy" id="1304833"/>
    <lineage>
        <taxon>Bacteria</taxon>
        <taxon>Bacillati</taxon>
        <taxon>Cyanobacteriota</taxon>
        <taxon>Cyanophyceae</taxon>
        <taxon>Nostocales</taxon>
        <taxon>Tolypothrichaceae</taxon>
        <taxon>Hassallia</taxon>
    </lineage>
</organism>